<comment type="similarity">
    <text evidence="3">Belongs to the RimP family.</text>
</comment>
<dbReference type="SUPFAM" id="SSF74942">
    <property type="entry name" value="YhbC-like, C-terminal domain"/>
    <property type="match status" value="1"/>
</dbReference>
<evidence type="ECO:0000256" key="1">
    <source>
        <dbReference type="ARBA" id="ARBA00022490"/>
    </source>
</evidence>
<evidence type="ECO:0000256" key="2">
    <source>
        <dbReference type="ARBA" id="ARBA00022517"/>
    </source>
</evidence>
<organism evidence="6 7">
    <name type="scientific">Aedoeadaptatus acetigenes</name>
    <dbReference type="NCBI Taxonomy" id="2981723"/>
    <lineage>
        <taxon>Bacteria</taxon>
        <taxon>Bacillati</taxon>
        <taxon>Bacillota</taxon>
        <taxon>Tissierellia</taxon>
        <taxon>Tissierellales</taxon>
        <taxon>Peptoniphilaceae</taxon>
        <taxon>Aedoeadaptatus</taxon>
    </lineage>
</organism>
<dbReference type="InterPro" id="IPR036847">
    <property type="entry name" value="RimP_C_sf"/>
</dbReference>
<dbReference type="InterPro" id="IPR028989">
    <property type="entry name" value="RimP_N"/>
</dbReference>
<accession>A0ABV1J7V6</accession>
<evidence type="ECO:0000259" key="4">
    <source>
        <dbReference type="Pfam" id="PF02576"/>
    </source>
</evidence>
<sequence length="153" mass="17381">MKHSQVRAIVSEAAEKAAAEREYEVVEIAITNKNPSRIIITVYHPDGVQIDDCADISRAVGDMIDDKDLFEGKYTLEVQSPGLDRPIRTKDDYRRNMGKKVEVHLYKKVNDQKEFVGILADYGDDTVDIRTEDGNIVTFDSKSISLMRQVIEF</sequence>
<dbReference type="RefSeq" id="WP_159082086.1">
    <property type="nucleotide sequence ID" value="NZ_JBBNPS010000009.1"/>
</dbReference>
<dbReference type="Gene3D" id="2.30.30.180">
    <property type="entry name" value="Ribosome maturation factor RimP, C-terminal domain"/>
    <property type="match status" value="1"/>
</dbReference>
<gene>
    <name evidence="3 6" type="primary">rimP</name>
    <name evidence="6" type="ORF">AAA081_04425</name>
</gene>
<dbReference type="SUPFAM" id="SSF75420">
    <property type="entry name" value="YhbC-like, N-terminal domain"/>
    <property type="match status" value="1"/>
</dbReference>
<dbReference type="CDD" id="cd01734">
    <property type="entry name" value="YlxS_C"/>
    <property type="match status" value="1"/>
</dbReference>
<comment type="function">
    <text evidence="3">Required for maturation of 30S ribosomal subunits.</text>
</comment>
<comment type="caution">
    <text evidence="6">The sequence shown here is derived from an EMBL/GenBank/DDBJ whole genome shotgun (WGS) entry which is preliminary data.</text>
</comment>
<dbReference type="PANTHER" id="PTHR33867:SF1">
    <property type="entry name" value="RIBOSOME MATURATION FACTOR RIMP"/>
    <property type="match status" value="1"/>
</dbReference>
<name>A0ABV1J7V6_9FIRM</name>
<evidence type="ECO:0000259" key="5">
    <source>
        <dbReference type="Pfam" id="PF17384"/>
    </source>
</evidence>
<evidence type="ECO:0000313" key="6">
    <source>
        <dbReference type="EMBL" id="MEQ3353546.1"/>
    </source>
</evidence>
<dbReference type="Gene3D" id="3.30.300.70">
    <property type="entry name" value="RimP-like superfamily, N-terminal"/>
    <property type="match status" value="1"/>
</dbReference>
<reference evidence="6 7" key="1">
    <citation type="submission" date="2024-04" db="EMBL/GenBank/DDBJ databases">
        <title>Human intestinal bacterial collection.</title>
        <authorList>
            <person name="Pauvert C."/>
            <person name="Hitch T.C.A."/>
            <person name="Clavel T."/>
        </authorList>
    </citation>
    <scope>NUCLEOTIDE SEQUENCE [LARGE SCALE GENOMIC DNA]</scope>
    <source>
        <strain evidence="6 7">CLA-SR-H026</strain>
    </source>
</reference>
<dbReference type="InterPro" id="IPR028998">
    <property type="entry name" value="RimP_C"/>
</dbReference>
<dbReference type="Pfam" id="PF02576">
    <property type="entry name" value="RimP_N"/>
    <property type="match status" value="1"/>
</dbReference>
<feature type="domain" description="Ribosome maturation factor RimP N-terminal" evidence="4">
    <location>
        <begin position="15"/>
        <end position="84"/>
    </location>
</feature>
<dbReference type="InterPro" id="IPR003728">
    <property type="entry name" value="Ribosome_maturation_RimP"/>
</dbReference>
<dbReference type="HAMAP" id="MF_01077">
    <property type="entry name" value="RimP"/>
    <property type="match status" value="1"/>
</dbReference>
<comment type="subcellular location">
    <subcellularLocation>
        <location evidence="3">Cytoplasm</location>
    </subcellularLocation>
</comment>
<dbReference type="PANTHER" id="PTHR33867">
    <property type="entry name" value="RIBOSOME MATURATION FACTOR RIMP"/>
    <property type="match status" value="1"/>
</dbReference>
<dbReference type="EMBL" id="JBBNPS010000009">
    <property type="protein sequence ID" value="MEQ3353546.1"/>
    <property type="molecule type" value="Genomic_DNA"/>
</dbReference>
<protein>
    <recommendedName>
        <fullName evidence="3">Ribosome maturation factor RimP</fullName>
    </recommendedName>
</protein>
<keyword evidence="1 3" id="KW-0963">Cytoplasm</keyword>
<keyword evidence="7" id="KW-1185">Reference proteome</keyword>
<dbReference type="Pfam" id="PF17384">
    <property type="entry name" value="DUF150_C"/>
    <property type="match status" value="1"/>
</dbReference>
<dbReference type="Proteomes" id="UP001481872">
    <property type="component" value="Unassembled WGS sequence"/>
</dbReference>
<evidence type="ECO:0000313" key="7">
    <source>
        <dbReference type="Proteomes" id="UP001481872"/>
    </source>
</evidence>
<proteinExistence type="inferred from homology"/>
<evidence type="ECO:0000256" key="3">
    <source>
        <dbReference type="HAMAP-Rule" id="MF_01077"/>
    </source>
</evidence>
<keyword evidence="2 3" id="KW-0690">Ribosome biogenesis</keyword>
<dbReference type="InterPro" id="IPR035956">
    <property type="entry name" value="RimP_N_sf"/>
</dbReference>
<feature type="domain" description="Ribosome maturation factor RimP C-terminal" evidence="5">
    <location>
        <begin position="87"/>
        <end position="153"/>
    </location>
</feature>